<reference evidence="1" key="1">
    <citation type="submission" date="2021-04" db="EMBL/GenBank/DDBJ databases">
        <title>The genome sequence of Ideonella sp. 4Y11.</title>
        <authorList>
            <person name="Liu Y."/>
        </authorList>
    </citation>
    <scope>NUCLEOTIDE SEQUENCE</scope>
    <source>
        <strain evidence="1">4Y11</strain>
    </source>
</reference>
<proteinExistence type="predicted"/>
<gene>
    <name evidence="1" type="ORF">KAK06_13280</name>
</gene>
<protein>
    <submittedName>
        <fullName evidence="1">Uncharacterized protein</fullName>
    </submittedName>
</protein>
<organism evidence="1 2">
    <name type="scientific">Ideonella aquatica</name>
    <dbReference type="NCBI Taxonomy" id="2824119"/>
    <lineage>
        <taxon>Bacteria</taxon>
        <taxon>Pseudomonadati</taxon>
        <taxon>Pseudomonadota</taxon>
        <taxon>Betaproteobacteria</taxon>
        <taxon>Burkholderiales</taxon>
        <taxon>Sphaerotilaceae</taxon>
        <taxon>Ideonella</taxon>
    </lineage>
</organism>
<keyword evidence="2" id="KW-1185">Reference proteome</keyword>
<comment type="caution">
    <text evidence="1">The sequence shown here is derived from an EMBL/GenBank/DDBJ whole genome shotgun (WGS) entry which is preliminary data.</text>
</comment>
<dbReference type="RefSeq" id="WP_210802600.1">
    <property type="nucleotide sequence ID" value="NZ_JAGQDE010000011.1"/>
</dbReference>
<evidence type="ECO:0000313" key="1">
    <source>
        <dbReference type="EMBL" id="MBQ0959919.1"/>
    </source>
</evidence>
<sequence length="54" mass="5872">MLFDNDGNANTCTDWSRLDACSALGMKKKYETRMTIIGGVLGSDTARSSAGRKR</sequence>
<evidence type="ECO:0000313" key="2">
    <source>
        <dbReference type="Proteomes" id="UP000678374"/>
    </source>
</evidence>
<dbReference type="AlphaFoldDB" id="A0A940YI72"/>
<accession>A0A940YI72</accession>
<name>A0A940YI72_9BURK</name>
<dbReference type="EMBL" id="JAGQDE010000011">
    <property type="protein sequence ID" value="MBQ0959919.1"/>
    <property type="molecule type" value="Genomic_DNA"/>
</dbReference>
<dbReference type="Proteomes" id="UP000678374">
    <property type="component" value="Unassembled WGS sequence"/>
</dbReference>